<evidence type="ECO:0000256" key="3">
    <source>
        <dbReference type="ARBA" id="ARBA00022991"/>
    </source>
</evidence>
<dbReference type="SUPFAM" id="SSF55785">
    <property type="entry name" value="PYP-like sensor domain (PAS domain)"/>
    <property type="match status" value="1"/>
</dbReference>
<dbReference type="InterPro" id="IPR001610">
    <property type="entry name" value="PAC"/>
</dbReference>
<dbReference type="PANTHER" id="PTHR47429">
    <property type="entry name" value="PROTEIN TWIN LOV 1"/>
    <property type="match status" value="1"/>
</dbReference>
<feature type="domain" description="PAC" evidence="5">
    <location>
        <begin position="86"/>
        <end position="140"/>
    </location>
</feature>
<evidence type="ECO:0000256" key="2">
    <source>
        <dbReference type="ARBA" id="ARBA00022643"/>
    </source>
</evidence>
<dbReference type="EMBL" id="LUUI01000125">
    <property type="protein sequence ID" value="OAI12953.1"/>
    <property type="molecule type" value="Genomic_DNA"/>
</dbReference>
<dbReference type="OrthoDB" id="7991996at2"/>
<evidence type="ECO:0000259" key="5">
    <source>
        <dbReference type="PROSITE" id="PS50113"/>
    </source>
</evidence>
<dbReference type="NCBIfam" id="TIGR00229">
    <property type="entry name" value="sensory_box"/>
    <property type="match status" value="1"/>
</dbReference>
<comment type="caution">
    <text evidence="6">The sequence shown here is derived from an EMBL/GenBank/DDBJ whole genome shotgun (WGS) entry which is preliminary data.</text>
</comment>
<keyword evidence="1" id="KW-0285">Flavoprotein</keyword>
<feature type="domain" description="PAS" evidence="4">
    <location>
        <begin position="12"/>
        <end position="85"/>
    </location>
</feature>
<keyword evidence="2" id="KW-0288">FMN</keyword>
<dbReference type="CDD" id="cd00130">
    <property type="entry name" value="PAS"/>
    <property type="match status" value="1"/>
</dbReference>
<dbReference type="Proteomes" id="UP000078476">
    <property type="component" value="Unassembled WGS sequence"/>
</dbReference>
<evidence type="ECO:0000313" key="6">
    <source>
        <dbReference type="EMBL" id="OAI12953.1"/>
    </source>
</evidence>
<dbReference type="AlphaFoldDB" id="A0A177N645"/>
<protein>
    <submittedName>
        <fullName evidence="6">PAS sensor protein</fullName>
    </submittedName>
</protein>
<evidence type="ECO:0000313" key="7">
    <source>
        <dbReference type="Proteomes" id="UP000078476"/>
    </source>
</evidence>
<evidence type="ECO:0000259" key="4">
    <source>
        <dbReference type="PROSITE" id="PS50112"/>
    </source>
</evidence>
<organism evidence="6 7">
    <name type="scientific">Methylomonas lenta</name>
    <dbReference type="NCBI Taxonomy" id="980561"/>
    <lineage>
        <taxon>Bacteria</taxon>
        <taxon>Pseudomonadati</taxon>
        <taxon>Pseudomonadota</taxon>
        <taxon>Gammaproteobacteria</taxon>
        <taxon>Methylococcales</taxon>
        <taxon>Methylococcaceae</taxon>
        <taxon>Methylomonas</taxon>
    </lineage>
</organism>
<proteinExistence type="predicted"/>
<dbReference type="PROSITE" id="PS50112">
    <property type="entry name" value="PAS"/>
    <property type="match status" value="1"/>
</dbReference>
<keyword evidence="7" id="KW-1185">Reference proteome</keyword>
<dbReference type="Gene3D" id="3.30.450.20">
    <property type="entry name" value="PAS domain"/>
    <property type="match status" value="1"/>
</dbReference>
<dbReference type="InterPro" id="IPR000700">
    <property type="entry name" value="PAS-assoc_C"/>
</dbReference>
<accession>A0A177N645</accession>
<dbReference type="PROSITE" id="PS50113">
    <property type="entry name" value="PAC"/>
    <property type="match status" value="1"/>
</dbReference>
<dbReference type="Pfam" id="PF13426">
    <property type="entry name" value="PAS_9"/>
    <property type="match status" value="1"/>
</dbReference>
<dbReference type="STRING" id="980561.A1359_01435"/>
<dbReference type="SMART" id="SM00091">
    <property type="entry name" value="PAS"/>
    <property type="match status" value="1"/>
</dbReference>
<dbReference type="SMART" id="SM00086">
    <property type="entry name" value="PAC"/>
    <property type="match status" value="1"/>
</dbReference>
<evidence type="ECO:0000256" key="1">
    <source>
        <dbReference type="ARBA" id="ARBA00022630"/>
    </source>
</evidence>
<keyword evidence="3" id="KW-0157">Chromophore</keyword>
<reference evidence="6 7" key="1">
    <citation type="submission" date="2016-03" db="EMBL/GenBank/DDBJ databases">
        <authorList>
            <person name="Ploux O."/>
        </authorList>
    </citation>
    <scope>NUCLEOTIDE SEQUENCE [LARGE SCALE GENOMIC DNA]</scope>
    <source>
        <strain evidence="6 7">R-45370</strain>
    </source>
</reference>
<gene>
    <name evidence="6" type="ORF">A1359_01435</name>
</gene>
<dbReference type="RefSeq" id="WP_066984816.1">
    <property type="nucleotide sequence ID" value="NZ_LUUI01000125.1"/>
</dbReference>
<dbReference type="PANTHER" id="PTHR47429:SF2">
    <property type="entry name" value="PROTEIN TWIN LOV 1"/>
    <property type="match status" value="1"/>
</dbReference>
<name>A0A177N645_9GAMM</name>
<sequence>MNFIVDKDSGIIPQVLSAILDECVNGVTLADPDMDDSPIVYANKAFERLTGYTQAEIVGHNCRFLQGEDREQEARYQIKEAMAKNEGIEVTLRNYKKDGTLFHNHLKVIPLFDKKQRVIYYLGVQYDITQQVNADNEIKVLTDLLEKNNKK</sequence>
<dbReference type="InterPro" id="IPR035965">
    <property type="entry name" value="PAS-like_dom_sf"/>
</dbReference>
<dbReference type="InterPro" id="IPR000014">
    <property type="entry name" value="PAS"/>
</dbReference>